<reference evidence="1 2" key="1">
    <citation type="submission" date="2020-08" db="EMBL/GenBank/DDBJ databases">
        <title>Genomic Encyclopedia of Type Strains, Phase IV (KMG-IV): sequencing the most valuable type-strain genomes for metagenomic binning, comparative biology and taxonomic classification.</title>
        <authorList>
            <person name="Goeker M."/>
        </authorList>
    </citation>
    <scope>NUCLEOTIDE SEQUENCE [LARGE SCALE GENOMIC DNA]</scope>
    <source>
        <strain evidence="1 2">DSM 103526</strain>
    </source>
</reference>
<dbReference type="RefSeq" id="WP_279289019.1">
    <property type="nucleotide sequence ID" value="NZ_JACHEN010000033.1"/>
</dbReference>
<evidence type="ECO:0000313" key="1">
    <source>
        <dbReference type="EMBL" id="MBB6218096.1"/>
    </source>
</evidence>
<sequence>MKKQLEINSIVVEYKNDEKAKERFIAYIVECLLNDTILREENRN</sequence>
<dbReference type="AlphaFoldDB" id="A0A841KWN0"/>
<protein>
    <submittedName>
        <fullName evidence="1">Uncharacterized protein</fullName>
    </submittedName>
</protein>
<evidence type="ECO:0000313" key="2">
    <source>
        <dbReference type="Proteomes" id="UP000579281"/>
    </source>
</evidence>
<dbReference type="EMBL" id="JACHEN010000033">
    <property type="protein sequence ID" value="MBB6218096.1"/>
    <property type="molecule type" value="Genomic_DNA"/>
</dbReference>
<dbReference type="Proteomes" id="UP000579281">
    <property type="component" value="Unassembled WGS sequence"/>
</dbReference>
<comment type="caution">
    <text evidence="1">The sequence shown here is derived from an EMBL/GenBank/DDBJ whole genome shotgun (WGS) entry which is preliminary data.</text>
</comment>
<gene>
    <name evidence="1" type="ORF">HNQ80_004236</name>
</gene>
<organism evidence="1 2">
    <name type="scientific">Anaerosolibacter carboniphilus</name>
    <dbReference type="NCBI Taxonomy" id="1417629"/>
    <lineage>
        <taxon>Bacteria</taxon>
        <taxon>Bacillati</taxon>
        <taxon>Bacillota</taxon>
        <taxon>Clostridia</taxon>
        <taxon>Peptostreptococcales</taxon>
        <taxon>Thermotaleaceae</taxon>
        <taxon>Anaerosolibacter</taxon>
    </lineage>
</organism>
<keyword evidence="2" id="KW-1185">Reference proteome</keyword>
<proteinExistence type="predicted"/>
<name>A0A841KWN0_9FIRM</name>
<accession>A0A841KWN0</accession>